<evidence type="ECO:0000313" key="5">
    <source>
        <dbReference type="EMBL" id="MBR7828071.1"/>
    </source>
</evidence>
<dbReference type="SUPFAM" id="SSF52096">
    <property type="entry name" value="ClpP/crotonase"/>
    <property type="match status" value="1"/>
</dbReference>
<accession>A0A941ILY9</accession>
<comment type="similarity">
    <text evidence="1 3">Belongs to the enoyl-CoA hydratase/isomerase family.</text>
</comment>
<keyword evidence="6" id="KW-1185">Reference proteome</keyword>
<evidence type="ECO:0000256" key="1">
    <source>
        <dbReference type="ARBA" id="ARBA00005254"/>
    </source>
</evidence>
<dbReference type="InterPro" id="IPR029045">
    <property type="entry name" value="ClpP/crotonase-like_dom_sf"/>
</dbReference>
<dbReference type="PANTHER" id="PTHR43459:SF1">
    <property type="entry name" value="EG:BACN32G11.4 PROTEIN"/>
    <property type="match status" value="1"/>
</dbReference>
<dbReference type="PANTHER" id="PTHR43459">
    <property type="entry name" value="ENOYL-COA HYDRATASE"/>
    <property type="match status" value="1"/>
</dbReference>
<dbReference type="AlphaFoldDB" id="A0A941ILY9"/>
<proteinExistence type="inferred from homology"/>
<dbReference type="InterPro" id="IPR001753">
    <property type="entry name" value="Enoyl-CoA_hydra/iso"/>
</dbReference>
<reference evidence="5" key="1">
    <citation type="submission" date="2021-04" db="EMBL/GenBank/DDBJ databases">
        <title>Genome based classification of Actinospica acidithermotolerans sp. nov., an actinobacterium isolated from an Indonesian hot spring.</title>
        <authorList>
            <person name="Kusuma A.B."/>
            <person name="Putra K.E."/>
            <person name="Nafisah S."/>
            <person name="Loh J."/>
            <person name="Nouioui I."/>
            <person name="Goodfellow M."/>
        </authorList>
    </citation>
    <scope>NUCLEOTIDE SEQUENCE</scope>
    <source>
        <strain evidence="5">MGRD01-02</strain>
    </source>
</reference>
<dbReference type="CDD" id="cd06558">
    <property type="entry name" value="crotonase-like"/>
    <property type="match status" value="1"/>
</dbReference>
<dbReference type="PROSITE" id="PS00166">
    <property type="entry name" value="ENOYL_COA_HYDRATASE"/>
    <property type="match status" value="1"/>
</dbReference>
<feature type="compositionally biased region" description="Low complexity" evidence="4">
    <location>
        <begin position="14"/>
        <end position="30"/>
    </location>
</feature>
<dbReference type="Gene3D" id="3.90.226.10">
    <property type="entry name" value="2-enoyl-CoA Hydratase, Chain A, domain 1"/>
    <property type="match status" value="1"/>
</dbReference>
<evidence type="ECO:0000313" key="6">
    <source>
        <dbReference type="Proteomes" id="UP000676325"/>
    </source>
</evidence>
<dbReference type="EMBL" id="JAGSOH010000048">
    <property type="protein sequence ID" value="MBR7828071.1"/>
    <property type="molecule type" value="Genomic_DNA"/>
</dbReference>
<organism evidence="5 6">
    <name type="scientific">Actinospica acidithermotolerans</name>
    <dbReference type="NCBI Taxonomy" id="2828514"/>
    <lineage>
        <taxon>Bacteria</taxon>
        <taxon>Bacillati</taxon>
        <taxon>Actinomycetota</taxon>
        <taxon>Actinomycetes</taxon>
        <taxon>Catenulisporales</taxon>
        <taxon>Actinospicaceae</taxon>
        <taxon>Actinospica</taxon>
    </lineage>
</organism>
<keyword evidence="2" id="KW-0456">Lyase</keyword>
<feature type="region of interest" description="Disordered" evidence="4">
    <location>
        <begin position="14"/>
        <end position="68"/>
    </location>
</feature>
<evidence type="ECO:0000256" key="3">
    <source>
        <dbReference type="RuleBase" id="RU003707"/>
    </source>
</evidence>
<dbReference type="FunFam" id="1.10.12.10:FF:000001">
    <property type="entry name" value="Probable enoyl-CoA hydratase, mitochondrial"/>
    <property type="match status" value="1"/>
</dbReference>
<dbReference type="Gene3D" id="1.10.12.10">
    <property type="entry name" value="Lyase 2-enoyl-coa Hydratase, Chain A, domain 2"/>
    <property type="match status" value="1"/>
</dbReference>
<protein>
    <submittedName>
        <fullName evidence="5">Enoyl-CoA hydratase/isomerase family protein</fullName>
    </submittedName>
</protein>
<dbReference type="Proteomes" id="UP000676325">
    <property type="component" value="Unassembled WGS sequence"/>
</dbReference>
<dbReference type="Pfam" id="PF00378">
    <property type="entry name" value="ECH_1"/>
    <property type="match status" value="1"/>
</dbReference>
<dbReference type="GO" id="GO:0016836">
    <property type="term" value="F:hydro-lyase activity"/>
    <property type="evidence" value="ECO:0007669"/>
    <property type="project" value="UniProtKB-ARBA"/>
</dbReference>
<evidence type="ECO:0000256" key="2">
    <source>
        <dbReference type="ARBA" id="ARBA00023239"/>
    </source>
</evidence>
<gene>
    <name evidence="5" type="ORF">KDK95_17270</name>
</gene>
<sequence length="359" mass="37806">MLIPLPAVGLVRSTASAEPRAPATRPTRSPYSAHTDTLTCPIIPHHTDTAKRSASARRGTRAVRTSGPQPYQRVTCWVNQEGEEPTVTADSAQPEPVVYTVDGAVATIAFNRPEAMNALNVATKNALLAALREASGDPKVRAVVLTGTGRAFCVGQDLREHMTKVLAGDNETISTTVREHYNPITLLLTGMPKPVVAAVNGVAAGAGAGFMLACDFRIAADSAGVNLAFAGVALSADSGTSWTLPRVVGQSKAVELLLQPETIPSARALELGLFTEVVPADALAERARELAEKLAAGPTVSYAAIKESVAYGATHSLAETLEKEDEMQVRCFTAADHMEAVNAFLEKRKPNFTGQPADS</sequence>
<dbReference type="InterPro" id="IPR014748">
    <property type="entry name" value="Enoyl-CoA_hydra_C"/>
</dbReference>
<dbReference type="InterPro" id="IPR018376">
    <property type="entry name" value="Enoyl-CoA_hyd/isom_CS"/>
</dbReference>
<evidence type="ECO:0000256" key="4">
    <source>
        <dbReference type="SAM" id="MobiDB-lite"/>
    </source>
</evidence>
<comment type="caution">
    <text evidence="5">The sequence shown here is derived from an EMBL/GenBank/DDBJ whole genome shotgun (WGS) entry which is preliminary data.</text>
</comment>
<name>A0A941ILY9_9ACTN</name>